<feature type="compositionally biased region" description="Basic and acidic residues" evidence="1">
    <location>
        <begin position="38"/>
        <end position="50"/>
    </location>
</feature>
<evidence type="ECO:0000313" key="3">
    <source>
        <dbReference type="Proteomes" id="UP000824469"/>
    </source>
</evidence>
<accession>A0AA38FWL0</accession>
<comment type="caution">
    <text evidence="2">The sequence shown here is derived from an EMBL/GenBank/DDBJ whole genome shotgun (WGS) entry which is preliminary data.</text>
</comment>
<dbReference type="AlphaFoldDB" id="A0AA38FWL0"/>
<feature type="non-terminal residue" evidence="2">
    <location>
        <position position="1"/>
    </location>
</feature>
<feature type="compositionally biased region" description="Basic and acidic residues" evidence="1">
    <location>
        <begin position="21"/>
        <end position="30"/>
    </location>
</feature>
<dbReference type="EMBL" id="JAHRHJ020000006">
    <property type="protein sequence ID" value="KAH9311784.1"/>
    <property type="molecule type" value="Genomic_DNA"/>
</dbReference>
<reference evidence="2 3" key="1">
    <citation type="journal article" date="2021" name="Nat. Plants">
        <title>The Taxus genome provides insights into paclitaxel biosynthesis.</title>
        <authorList>
            <person name="Xiong X."/>
            <person name="Gou J."/>
            <person name="Liao Q."/>
            <person name="Li Y."/>
            <person name="Zhou Q."/>
            <person name="Bi G."/>
            <person name="Li C."/>
            <person name="Du R."/>
            <person name="Wang X."/>
            <person name="Sun T."/>
            <person name="Guo L."/>
            <person name="Liang H."/>
            <person name="Lu P."/>
            <person name="Wu Y."/>
            <person name="Zhang Z."/>
            <person name="Ro D.K."/>
            <person name="Shang Y."/>
            <person name="Huang S."/>
            <person name="Yan J."/>
        </authorList>
    </citation>
    <scope>NUCLEOTIDE SEQUENCE [LARGE SCALE GENOMIC DNA]</scope>
    <source>
        <strain evidence="2">Ta-2019</strain>
    </source>
</reference>
<keyword evidence="3" id="KW-1185">Reference proteome</keyword>
<sequence length="87" mass="10074">CEEEKIPPVFSVHESNEERDESLKGTHEGDKSEEEVETMTHESAHLSGEKLEDTVEKEVTDIIKYLVEHEVERSIGEVWKHGRRDKS</sequence>
<evidence type="ECO:0000256" key="1">
    <source>
        <dbReference type="SAM" id="MobiDB-lite"/>
    </source>
</evidence>
<evidence type="ECO:0000313" key="2">
    <source>
        <dbReference type="EMBL" id="KAH9311784.1"/>
    </source>
</evidence>
<proteinExistence type="predicted"/>
<name>A0AA38FWL0_TAXCH</name>
<feature type="non-terminal residue" evidence="2">
    <location>
        <position position="87"/>
    </location>
</feature>
<organism evidence="2 3">
    <name type="scientific">Taxus chinensis</name>
    <name type="common">Chinese yew</name>
    <name type="synonym">Taxus wallichiana var. chinensis</name>
    <dbReference type="NCBI Taxonomy" id="29808"/>
    <lineage>
        <taxon>Eukaryota</taxon>
        <taxon>Viridiplantae</taxon>
        <taxon>Streptophyta</taxon>
        <taxon>Embryophyta</taxon>
        <taxon>Tracheophyta</taxon>
        <taxon>Spermatophyta</taxon>
        <taxon>Pinopsida</taxon>
        <taxon>Pinidae</taxon>
        <taxon>Conifers II</taxon>
        <taxon>Cupressales</taxon>
        <taxon>Taxaceae</taxon>
        <taxon>Taxus</taxon>
    </lineage>
</organism>
<dbReference type="Proteomes" id="UP000824469">
    <property type="component" value="Unassembled WGS sequence"/>
</dbReference>
<feature type="region of interest" description="Disordered" evidence="1">
    <location>
        <begin position="1"/>
        <end position="50"/>
    </location>
</feature>
<gene>
    <name evidence="2" type="ORF">KI387_026819</name>
</gene>
<protein>
    <submittedName>
        <fullName evidence="2">Uncharacterized protein</fullName>
    </submittedName>
</protein>